<evidence type="ECO:0000313" key="4">
    <source>
        <dbReference type="Proteomes" id="UP000624244"/>
    </source>
</evidence>
<sequence length="395" mass="42734">MINPLSLQMLSLVLTTHATANVLAPPPPPSAQACLNSWTRYHSIRNDLTTESYTTTLTSTEIFSVYPVVPTSTFCDNIPRLMGRQYSNYVTEFYPTAAYTTWPTMSSPTPTCTVNGNDCAKLRSSWTSVYTTETPIPDFPVPCTAYKACSSVPSGPCSLVGSSVKVYYWPTPATQPLCPQTNTLMSISRPTPEAAKPKSRVVKVIDGLTVTSPSIYISIPTLYAQLRGVPTYLFTGCGTQLTSLTLSIPPSPISTLTRQTRGRRPTFENPKPFALSTLNWPVSATKVCSERTVCEWDDVISTCNDVLTTSCATPTINPYNYNPALSLPTDLVSLAAKQDGSYQSCVVHPAAGADVTWIPITTLPGDPRYTQGWSSTPTITPITNTAAPTPEIIST</sequence>
<dbReference type="AlphaFoldDB" id="A0A8H5ZBU1"/>
<dbReference type="EMBL" id="WNKQ01000016">
    <property type="protein sequence ID" value="KAF5846447.1"/>
    <property type="molecule type" value="Genomic_DNA"/>
</dbReference>
<proteinExistence type="predicted"/>
<feature type="compositionally biased region" description="Low complexity" evidence="1">
    <location>
        <begin position="376"/>
        <end position="395"/>
    </location>
</feature>
<evidence type="ECO:0000256" key="1">
    <source>
        <dbReference type="SAM" id="MobiDB-lite"/>
    </source>
</evidence>
<feature type="chain" id="PRO_5034089419" description="Ig-like domain-containing protein" evidence="2">
    <location>
        <begin position="21"/>
        <end position="395"/>
    </location>
</feature>
<accession>A0A8H5ZBU1</accession>
<evidence type="ECO:0000313" key="3">
    <source>
        <dbReference type="EMBL" id="KAF5846447.1"/>
    </source>
</evidence>
<name>A0A8H5ZBU1_COCSA</name>
<evidence type="ECO:0008006" key="5">
    <source>
        <dbReference type="Google" id="ProtNLM"/>
    </source>
</evidence>
<organism evidence="3 4">
    <name type="scientific">Cochliobolus sativus</name>
    <name type="common">Common root rot and spot blotch fungus</name>
    <name type="synonym">Bipolaris sorokiniana</name>
    <dbReference type="NCBI Taxonomy" id="45130"/>
    <lineage>
        <taxon>Eukaryota</taxon>
        <taxon>Fungi</taxon>
        <taxon>Dikarya</taxon>
        <taxon>Ascomycota</taxon>
        <taxon>Pezizomycotina</taxon>
        <taxon>Dothideomycetes</taxon>
        <taxon>Pleosporomycetidae</taxon>
        <taxon>Pleosporales</taxon>
        <taxon>Pleosporineae</taxon>
        <taxon>Pleosporaceae</taxon>
        <taxon>Bipolaris</taxon>
    </lineage>
</organism>
<dbReference type="Proteomes" id="UP000624244">
    <property type="component" value="Unassembled WGS sequence"/>
</dbReference>
<evidence type="ECO:0000256" key="2">
    <source>
        <dbReference type="SAM" id="SignalP"/>
    </source>
</evidence>
<feature type="signal peptide" evidence="2">
    <location>
        <begin position="1"/>
        <end position="20"/>
    </location>
</feature>
<keyword evidence="2" id="KW-0732">Signal</keyword>
<reference evidence="3" key="1">
    <citation type="submission" date="2019-11" db="EMBL/GenBank/DDBJ databases">
        <title>Bipolaris sorokiniana Genome sequencing.</title>
        <authorList>
            <person name="Wang H."/>
        </authorList>
    </citation>
    <scope>NUCLEOTIDE SEQUENCE</scope>
</reference>
<gene>
    <name evidence="3" type="ORF">GGP41_003883</name>
</gene>
<feature type="region of interest" description="Disordered" evidence="1">
    <location>
        <begin position="372"/>
        <end position="395"/>
    </location>
</feature>
<protein>
    <recommendedName>
        <fullName evidence="5">Ig-like domain-containing protein</fullName>
    </recommendedName>
</protein>
<comment type="caution">
    <text evidence="3">The sequence shown here is derived from an EMBL/GenBank/DDBJ whole genome shotgun (WGS) entry which is preliminary data.</text>
</comment>